<keyword evidence="5" id="KW-0677">Repeat</keyword>
<keyword evidence="4" id="KW-0433">Leucine-rich repeat</keyword>
<dbReference type="Pfam" id="PF14580">
    <property type="entry name" value="LRR_9"/>
    <property type="match status" value="1"/>
</dbReference>
<evidence type="ECO:0000256" key="2">
    <source>
        <dbReference type="ARBA" id="ARBA00014223"/>
    </source>
</evidence>
<gene>
    <name evidence="7" type="ORF">chiPu_0019121</name>
</gene>
<dbReference type="OMA" id="FMNIGNF"/>
<comment type="caution">
    <text evidence="7">The sequence shown here is derived from an EMBL/GenBank/DDBJ whole genome shotgun (WGS) entry which is preliminary data.</text>
</comment>
<protein>
    <recommendedName>
        <fullName evidence="2">Leucine-rich repeat-containing protein 51</fullName>
    </recommendedName>
</protein>
<dbReference type="SUPFAM" id="SSF52058">
    <property type="entry name" value="L domain-like"/>
    <property type="match status" value="1"/>
</dbReference>
<evidence type="ECO:0000256" key="4">
    <source>
        <dbReference type="ARBA" id="ARBA00022614"/>
    </source>
</evidence>
<evidence type="ECO:0000313" key="8">
    <source>
        <dbReference type="Proteomes" id="UP000287033"/>
    </source>
</evidence>
<dbReference type="InterPro" id="IPR001611">
    <property type="entry name" value="Leu-rich_rpt"/>
</dbReference>
<keyword evidence="8" id="KW-1185">Reference proteome</keyword>
<feature type="compositionally biased region" description="Polar residues" evidence="6">
    <location>
        <begin position="1"/>
        <end position="12"/>
    </location>
</feature>
<evidence type="ECO:0000256" key="6">
    <source>
        <dbReference type="SAM" id="MobiDB-lite"/>
    </source>
</evidence>
<name>A0A401RQR4_CHIPU</name>
<evidence type="ECO:0000256" key="5">
    <source>
        <dbReference type="ARBA" id="ARBA00022737"/>
    </source>
</evidence>
<organism evidence="7 8">
    <name type="scientific">Chiloscyllium punctatum</name>
    <name type="common">Brownbanded bambooshark</name>
    <name type="synonym">Hemiscyllium punctatum</name>
    <dbReference type="NCBI Taxonomy" id="137246"/>
    <lineage>
        <taxon>Eukaryota</taxon>
        <taxon>Metazoa</taxon>
        <taxon>Chordata</taxon>
        <taxon>Craniata</taxon>
        <taxon>Vertebrata</taxon>
        <taxon>Chondrichthyes</taxon>
        <taxon>Elasmobranchii</taxon>
        <taxon>Galeomorphii</taxon>
        <taxon>Galeoidea</taxon>
        <taxon>Orectolobiformes</taxon>
        <taxon>Hemiscylliidae</taxon>
        <taxon>Chiloscyllium</taxon>
    </lineage>
</organism>
<evidence type="ECO:0000256" key="1">
    <source>
        <dbReference type="ARBA" id="ARBA00004496"/>
    </source>
</evidence>
<dbReference type="AlphaFoldDB" id="A0A401RQR4"/>
<sequence length="221" mass="25180">MEAVDSDTSQWVTDELEESTRPSTSRGIAGSIKTKEFDSILYGPVVDYSFRNLETLSDCVKLTPRTGFRPNEYTENKKLKSCSLRLSHNRLCDLSGLQQVVDALLVEPERLFWIDLSFNSFPNIDPVLIQCTKLQILNLHGNQISELYEVDKLASLPHLRSLTLHGNPLELVKGYRSYVVGIVPQLKSLDYSTITKQDRSTATILKSFTKRKHVARRKYDD</sequence>
<keyword evidence="3" id="KW-0963">Cytoplasm</keyword>
<dbReference type="GO" id="GO:0005737">
    <property type="term" value="C:cytoplasm"/>
    <property type="evidence" value="ECO:0007669"/>
    <property type="project" value="UniProtKB-SubCell"/>
</dbReference>
<dbReference type="EMBL" id="BEZZ01001837">
    <property type="protein sequence ID" value="GCC20559.1"/>
    <property type="molecule type" value="Genomic_DNA"/>
</dbReference>
<dbReference type="InterPro" id="IPR032675">
    <property type="entry name" value="LRR_dom_sf"/>
</dbReference>
<dbReference type="OrthoDB" id="676979at2759"/>
<dbReference type="Proteomes" id="UP000287033">
    <property type="component" value="Unassembled WGS sequence"/>
</dbReference>
<evidence type="ECO:0000256" key="3">
    <source>
        <dbReference type="ARBA" id="ARBA00022490"/>
    </source>
</evidence>
<dbReference type="PANTHER" id="PTHR46545">
    <property type="entry name" value="LEUCINE-RICH REPEAT-CONTAINING PROTEIN 51"/>
    <property type="match status" value="1"/>
</dbReference>
<dbReference type="PANTHER" id="PTHR46545:SF1">
    <property type="entry name" value="LEUCINE-RICH REPEAT-CONTAINING PROTEIN 51"/>
    <property type="match status" value="1"/>
</dbReference>
<dbReference type="STRING" id="137246.A0A401RQR4"/>
<evidence type="ECO:0000313" key="7">
    <source>
        <dbReference type="EMBL" id="GCC20559.1"/>
    </source>
</evidence>
<feature type="region of interest" description="Disordered" evidence="6">
    <location>
        <begin position="1"/>
        <end position="28"/>
    </location>
</feature>
<proteinExistence type="predicted"/>
<comment type="subcellular location">
    <subcellularLocation>
        <location evidence="1">Cytoplasm</location>
    </subcellularLocation>
</comment>
<reference evidence="7 8" key="1">
    <citation type="journal article" date="2018" name="Nat. Ecol. Evol.">
        <title>Shark genomes provide insights into elasmobranch evolution and the origin of vertebrates.</title>
        <authorList>
            <person name="Hara Y"/>
            <person name="Yamaguchi K"/>
            <person name="Onimaru K"/>
            <person name="Kadota M"/>
            <person name="Koyanagi M"/>
            <person name="Keeley SD"/>
            <person name="Tatsumi K"/>
            <person name="Tanaka K"/>
            <person name="Motone F"/>
            <person name="Kageyama Y"/>
            <person name="Nozu R"/>
            <person name="Adachi N"/>
            <person name="Nishimura O"/>
            <person name="Nakagawa R"/>
            <person name="Tanegashima C"/>
            <person name="Kiyatake I"/>
            <person name="Matsumoto R"/>
            <person name="Murakumo K"/>
            <person name="Nishida K"/>
            <person name="Terakita A"/>
            <person name="Kuratani S"/>
            <person name="Sato K"/>
            <person name="Hyodo S Kuraku.S."/>
        </authorList>
    </citation>
    <scope>NUCLEOTIDE SEQUENCE [LARGE SCALE GENOMIC DNA]</scope>
</reference>
<accession>A0A401RQR4</accession>
<dbReference type="Gene3D" id="3.80.10.10">
    <property type="entry name" value="Ribonuclease Inhibitor"/>
    <property type="match status" value="1"/>
</dbReference>
<dbReference type="PROSITE" id="PS51450">
    <property type="entry name" value="LRR"/>
    <property type="match status" value="1"/>
</dbReference>